<dbReference type="EMBL" id="CP155447">
    <property type="protein sequence ID" value="XBH01984.1"/>
    <property type="molecule type" value="Genomic_DNA"/>
</dbReference>
<accession>A0AAU7C9L4</accession>
<dbReference type="AlphaFoldDB" id="A0AAU7C9L4"/>
<evidence type="ECO:0000313" key="1">
    <source>
        <dbReference type="EMBL" id="XBH01984.1"/>
    </source>
</evidence>
<proteinExistence type="predicted"/>
<name>A0AAU7C9L4_9BACT</name>
<organism evidence="1">
    <name type="scientific">Singulisphaera sp. Ch08</name>
    <dbReference type="NCBI Taxonomy" id="3120278"/>
    <lineage>
        <taxon>Bacteria</taxon>
        <taxon>Pseudomonadati</taxon>
        <taxon>Planctomycetota</taxon>
        <taxon>Planctomycetia</taxon>
        <taxon>Isosphaerales</taxon>
        <taxon>Isosphaeraceae</taxon>
        <taxon>Singulisphaera</taxon>
    </lineage>
</organism>
<protein>
    <submittedName>
        <fullName evidence="1">Uncharacterized protein</fullName>
    </submittedName>
</protein>
<gene>
    <name evidence="1" type="ORF">V5E97_27110</name>
</gene>
<sequence>MSQKSRAFRPTANSLESRITMSATTVRPLVQPEVTSLAIENRATATSGTLTGRYLATDQDNRAADAPLEVNLNGAGKIQGLGRSTYTGTLNFGGFRLPNQPDIQGTVKISNAKGSITIQLSGSGGHSQIPNARFALNASIVSGTGAYTNLRGIGTANALFGKNTARSITPPSPIGGTLTLTLNLRPPIR</sequence>
<reference evidence="1" key="1">
    <citation type="submission" date="2024-05" db="EMBL/GenBank/DDBJ databases">
        <title>Planctomycetes of the genus Singulisphaera possess chitinolytic capabilities.</title>
        <authorList>
            <person name="Ivanova A."/>
        </authorList>
    </citation>
    <scope>NUCLEOTIDE SEQUENCE</scope>
    <source>
        <strain evidence="1">Ch08T</strain>
    </source>
</reference>
<dbReference type="RefSeq" id="WP_406694727.1">
    <property type="nucleotide sequence ID" value="NZ_CP155447.1"/>
</dbReference>